<dbReference type="EMBL" id="CP147920">
    <property type="protein sequence ID" value="XAU14962.1"/>
    <property type="molecule type" value="Genomic_DNA"/>
</dbReference>
<keyword evidence="2" id="KW-0663">Pyridoxal phosphate</keyword>
<dbReference type="PANTHER" id="PTHR30244:SF34">
    <property type="entry name" value="DTDP-4-AMINO-4,6-DIDEOXYGALACTOSE TRANSAMINASE"/>
    <property type="match status" value="1"/>
</dbReference>
<comment type="similarity">
    <text evidence="1 2">Belongs to the DegT/DnrJ/EryC1 family.</text>
</comment>
<name>A0ABZ3HC62_9BACT</name>
<sequence>MARLFLSPPHMTGNEQRYIAEVFESNYIAPLGPMVTRFEQAICDYTQAPFALGTSSGTAALHLALRVSGIGEGDIVLASSFTFIGSVAAILYQQATPLFIDADAKSWNLSPELLELAIARAPKPPKALIVTHLYGQCAEMRRIMAICREHGIVVIEDAAESLGATLDGVHTGTWGDFGVYSFNGNKILSTSGGGMLVSKSEEAIAKAMFYATQAKEPTPWYEHKELGYNYRMSNVLAAIGVAQMEVLAERVTQRRRIFGWYQEALGEIDEIDFMPELPGAQGNRWLTTLTLGHSDPERVRTALEDHDIESRPLWKPMHLQPLFSGAEAVTDGVSEQLFSCGLCLPSGTQMTQEDVIRVSDIIRKVVV</sequence>
<protein>
    <submittedName>
        <fullName evidence="3">DegT/DnrJ/EryC1/StrS family aminotransferase</fullName>
    </submittedName>
</protein>
<evidence type="ECO:0000313" key="4">
    <source>
        <dbReference type="Proteomes" id="UP001447842"/>
    </source>
</evidence>
<keyword evidence="3" id="KW-0808">Transferase</keyword>
<dbReference type="InterPro" id="IPR015421">
    <property type="entry name" value="PyrdxlP-dep_Trfase_major"/>
</dbReference>
<proteinExistence type="inferred from homology"/>
<evidence type="ECO:0000313" key="3">
    <source>
        <dbReference type="EMBL" id="XAU14962.1"/>
    </source>
</evidence>
<reference evidence="3 4" key="1">
    <citation type="submission" date="2024-03" db="EMBL/GenBank/DDBJ databases">
        <title>Sulfurimonas sp. HSL3-1.</title>
        <authorList>
            <person name="Wang S."/>
        </authorList>
    </citation>
    <scope>NUCLEOTIDE SEQUENCE [LARGE SCALE GENOMIC DNA]</scope>
    <source>
        <strain evidence="3 4">HSL3-1</strain>
    </source>
</reference>
<evidence type="ECO:0000256" key="2">
    <source>
        <dbReference type="RuleBase" id="RU004508"/>
    </source>
</evidence>
<dbReference type="InterPro" id="IPR015422">
    <property type="entry name" value="PyrdxlP-dep_Trfase_small"/>
</dbReference>
<dbReference type="Proteomes" id="UP001447842">
    <property type="component" value="Chromosome"/>
</dbReference>
<dbReference type="InterPro" id="IPR015424">
    <property type="entry name" value="PyrdxlP-dep_Trfase"/>
</dbReference>
<dbReference type="RefSeq" id="WP_345970019.1">
    <property type="nucleotide sequence ID" value="NZ_CP147920.1"/>
</dbReference>
<accession>A0ABZ3HC62</accession>
<organism evidence="3 4">
    <name type="scientific">Sulfurimonas diazotrophicus</name>
    <dbReference type="NCBI Taxonomy" id="3131939"/>
    <lineage>
        <taxon>Bacteria</taxon>
        <taxon>Pseudomonadati</taxon>
        <taxon>Campylobacterota</taxon>
        <taxon>Epsilonproteobacteria</taxon>
        <taxon>Campylobacterales</taxon>
        <taxon>Sulfurimonadaceae</taxon>
        <taxon>Sulfurimonas</taxon>
    </lineage>
</organism>
<dbReference type="Gene3D" id="3.90.1150.10">
    <property type="entry name" value="Aspartate Aminotransferase, domain 1"/>
    <property type="match status" value="1"/>
</dbReference>
<dbReference type="Pfam" id="PF01041">
    <property type="entry name" value="DegT_DnrJ_EryC1"/>
    <property type="match status" value="1"/>
</dbReference>
<dbReference type="SUPFAM" id="SSF53383">
    <property type="entry name" value="PLP-dependent transferases"/>
    <property type="match status" value="1"/>
</dbReference>
<keyword evidence="3" id="KW-0032">Aminotransferase</keyword>
<dbReference type="CDD" id="cd00616">
    <property type="entry name" value="AHBA_syn"/>
    <property type="match status" value="1"/>
</dbReference>
<gene>
    <name evidence="3" type="ORF">WCY31_12065</name>
</gene>
<evidence type="ECO:0000256" key="1">
    <source>
        <dbReference type="ARBA" id="ARBA00037999"/>
    </source>
</evidence>
<dbReference type="GO" id="GO:0008483">
    <property type="term" value="F:transaminase activity"/>
    <property type="evidence" value="ECO:0007669"/>
    <property type="project" value="UniProtKB-KW"/>
</dbReference>
<keyword evidence="4" id="KW-1185">Reference proteome</keyword>
<dbReference type="Gene3D" id="3.40.640.10">
    <property type="entry name" value="Type I PLP-dependent aspartate aminotransferase-like (Major domain)"/>
    <property type="match status" value="1"/>
</dbReference>
<dbReference type="PANTHER" id="PTHR30244">
    <property type="entry name" value="TRANSAMINASE"/>
    <property type="match status" value="1"/>
</dbReference>
<dbReference type="PIRSF" id="PIRSF000390">
    <property type="entry name" value="PLP_StrS"/>
    <property type="match status" value="1"/>
</dbReference>
<dbReference type="InterPro" id="IPR000653">
    <property type="entry name" value="DegT/StrS_aminotransferase"/>
</dbReference>